<reference evidence="1 2" key="1">
    <citation type="submission" date="2023-02" db="EMBL/GenBank/DDBJ databases">
        <title>Entomopathogenic bacteria.</title>
        <authorList>
            <person name="Machado R.A."/>
        </authorList>
    </citation>
    <scope>NUCLEOTIDE SEQUENCE [LARGE SCALE GENOMIC DNA]</scope>
    <source>
        <strain evidence="1 2">XENO-2</strain>
    </source>
</reference>
<gene>
    <name evidence="1" type="ORF">PSI14_15445</name>
</gene>
<dbReference type="EMBL" id="JAQRFN010000024">
    <property type="protein sequence ID" value="MDC9598204.1"/>
    <property type="molecule type" value="Genomic_DNA"/>
</dbReference>
<keyword evidence="2" id="KW-1185">Reference proteome</keyword>
<evidence type="ECO:0000313" key="2">
    <source>
        <dbReference type="Proteomes" id="UP001220225"/>
    </source>
</evidence>
<name>A0ABT5LYS6_9GAMM</name>
<dbReference type="Proteomes" id="UP001220225">
    <property type="component" value="Unassembled WGS sequence"/>
</dbReference>
<comment type="caution">
    <text evidence="1">The sequence shown here is derived from an EMBL/GenBank/DDBJ whole genome shotgun (WGS) entry which is preliminary data.</text>
</comment>
<sequence length="187" mass="21061">MAVCWITSIYNNTTKNFNMHSFDTSHDGVLNPIYPLGEPSNDGNILNPNPGGDMGWGNPVTIRAKSRYTLDYAGIPWYYDEKHYKTLEFNNAAIMFYTSYGDQGDNSNFIVFKNKTTGDKIARIKVPNDIGYDIKLSIVINDGEILFSVDNINTTGAVVFEIFQTIAKEWYQSTKEGLGTVLKKVLF</sequence>
<dbReference type="RefSeq" id="WP_273576720.1">
    <property type="nucleotide sequence ID" value="NZ_JAQRFN010000024.1"/>
</dbReference>
<proteinExistence type="predicted"/>
<organism evidence="1 2">
    <name type="scientific">Xenorhabdus anantnagensis</name>
    <dbReference type="NCBI Taxonomy" id="3025875"/>
    <lineage>
        <taxon>Bacteria</taxon>
        <taxon>Pseudomonadati</taxon>
        <taxon>Pseudomonadota</taxon>
        <taxon>Gammaproteobacteria</taxon>
        <taxon>Enterobacterales</taxon>
        <taxon>Morganellaceae</taxon>
        <taxon>Xenorhabdus</taxon>
    </lineage>
</organism>
<accession>A0ABT5LYS6</accession>
<protein>
    <submittedName>
        <fullName evidence="1">Uncharacterized protein</fullName>
    </submittedName>
</protein>
<evidence type="ECO:0000313" key="1">
    <source>
        <dbReference type="EMBL" id="MDC9598204.1"/>
    </source>
</evidence>